<evidence type="ECO:0000256" key="4">
    <source>
        <dbReference type="ARBA" id="ARBA00018123"/>
    </source>
</evidence>
<organism evidence="12 13">
    <name type="scientific">Sulfurirhabdus autotrophica</name>
    <dbReference type="NCBI Taxonomy" id="1706046"/>
    <lineage>
        <taxon>Bacteria</taxon>
        <taxon>Pseudomonadati</taxon>
        <taxon>Pseudomonadota</taxon>
        <taxon>Betaproteobacteria</taxon>
        <taxon>Nitrosomonadales</taxon>
        <taxon>Sulfuricellaceae</taxon>
        <taxon>Sulfurirhabdus</taxon>
    </lineage>
</organism>
<dbReference type="GO" id="GO:0005829">
    <property type="term" value="C:cytosol"/>
    <property type="evidence" value="ECO:0007669"/>
    <property type="project" value="TreeGrafter"/>
</dbReference>
<evidence type="ECO:0000256" key="10">
    <source>
        <dbReference type="PROSITE-ProRule" id="PRU00742"/>
    </source>
</evidence>
<dbReference type="PANTHER" id="PTHR43782:SF3">
    <property type="entry name" value="ARGINASE"/>
    <property type="match status" value="1"/>
</dbReference>
<dbReference type="Gene3D" id="3.40.800.10">
    <property type="entry name" value="Ureohydrolase domain"/>
    <property type="match status" value="1"/>
</dbReference>
<dbReference type="InterPro" id="IPR006035">
    <property type="entry name" value="Ureohydrolase"/>
</dbReference>
<evidence type="ECO:0000256" key="5">
    <source>
        <dbReference type="ARBA" id="ARBA00022503"/>
    </source>
</evidence>
<gene>
    <name evidence="12" type="ORF">EDC63_10347</name>
</gene>
<comment type="catalytic activity">
    <reaction evidence="9">
        <text>L-arginine + H2O = urea + L-ornithine</text>
        <dbReference type="Rhea" id="RHEA:20569"/>
        <dbReference type="ChEBI" id="CHEBI:15377"/>
        <dbReference type="ChEBI" id="CHEBI:16199"/>
        <dbReference type="ChEBI" id="CHEBI:32682"/>
        <dbReference type="ChEBI" id="CHEBI:46911"/>
        <dbReference type="EC" id="3.5.3.1"/>
    </reaction>
</comment>
<proteinExistence type="inferred from homology"/>
<comment type="caution">
    <text evidence="12">The sequence shown here is derived from an EMBL/GenBank/DDBJ whole genome shotgun (WGS) entry which is preliminary data.</text>
</comment>
<protein>
    <recommendedName>
        <fullName evidence="4">Arginase</fullName>
        <ecNumber evidence="3">3.5.3.1</ecNumber>
    </recommendedName>
</protein>
<evidence type="ECO:0000256" key="3">
    <source>
        <dbReference type="ARBA" id="ARBA00012168"/>
    </source>
</evidence>
<dbReference type="PROSITE" id="PS51409">
    <property type="entry name" value="ARGINASE_2"/>
    <property type="match status" value="1"/>
</dbReference>
<accession>A0A4R3YAK3</accession>
<dbReference type="PANTHER" id="PTHR43782">
    <property type="entry name" value="ARGINASE"/>
    <property type="match status" value="1"/>
</dbReference>
<evidence type="ECO:0000256" key="9">
    <source>
        <dbReference type="ARBA" id="ARBA00047391"/>
    </source>
</evidence>
<reference evidence="12 13" key="1">
    <citation type="submission" date="2019-03" db="EMBL/GenBank/DDBJ databases">
        <title>Genomic Encyclopedia of Type Strains, Phase IV (KMG-IV): sequencing the most valuable type-strain genomes for metagenomic binning, comparative biology and taxonomic classification.</title>
        <authorList>
            <person name="Goeker M."/>
        </authorList>
    </citation>
    <scope>NUCLEOTIDE SEQUENCE [LARGE SCALE GENOMIC DNA]</scope>
    <source>
        <strain evidence="12 13">DSM 100309</strain>
    </source>
</reference>
<keyword evidence="7 11" id="KW-0378">Hydrolase</keyword>
<dbReference type="InterPro" id="IPR020855">
    <property type="entry name" value="Ureohydrolase_Mn_BS"/>
</dbReference>
<dbReference type="PROSITE" id="PS01053">
    <property type="entry name" value="ARGINASE_1"/>
    <property type="match status" value="1"/>
</dbReference>
<comment type="similarity">
    <text evidence="10 11">Belongs to the arginase family.</text>
</comment>
<evidence type="ECO:0000256" key="11">
    <source>
        <dbReference type="RuleBase" id="RU003684"/>
    </source>
</evidence>
<comment type="cofactor">
    <cofactor evidence="1">
        <name>Mn(2+)</name>
        <dbReference type="ChEBI" id="CHEBI:29035"/>
    </cofactor>
</comment>
<dbReference type="EMBL" id="SMCO01000003">
    <property type="protein sequence ID" value="TCV88976.1"/>
    <property type="molecule type" value="Genomic_DNA"/>
</dbReference>
<evidence type="ECO:0000256" key="8">
    <source>
        <dbReference type="ARBA" id="ARBA00023211"/>
    </source>
</evidence>
<dbReference type="PRINTS" id="PR00116">
    <property type="entry name" value="ARGINASE"/>
</dbReference>
<keyword evidence="6" id="KW-0479">Metal-binding</keyword>
<evidence type="ECO:0000313" key="12">
    <source>
        <dbReference type="EMBL" id="TCV88976.1"/>
    </source>
</evidence>
<dbReference type="Proteomes" id="UP000295367">
    <property type="component" value="Unassembled WGS sequence"/>
</dbReference>
<evidence type="ECO:0000256" key="6">
    <source>
        <dbReference type="ARBA" id="ARBA00022723"/>
    </source>
</evidence>
<dbReference type="UniPathway" id="UPA00158">
    <property type="reaction ID" value="UER00270"/>
</dbReference>
<evidence type="ECO:0000313" key="13">
    <source>
        <dbReference type="Proteomes" id="UP000295367"/>
    </source>
</evidence>
<dbReference type="OrthoDB" id="9789727at2"/>
<dbReference type="GO" id="GO:0006525">
    <property type="term" value="P:arginine metabolic process"/>
    <property type="evidence" value="ECO:0007669"/>
    <property type="project" value="UniProtKB-KW"/>
</dbReference>
<dbReference type="RefSeq" id="WP_124946040.1">
    <property type="nucleotide sequence ID" value="NZ_BHVT01000020.1"/>
</dbReference>
<name>A0A4R3YAK3_9PROT</name>
<dbReference type="GO" id="GO:0000050">
    <property type="term" value="P:urea cycle"/>
    <property type="evidence" value="ECO:0007669"/>
    <property type="project" value="UniProtKB-UniPathway"/>
</dbReference>
<dbReference type="InterPro" id="IPR014033">
    <property type="entry name" value="Arginase"/>
</dbReference>
<evidence type="ECO:0000256" key="1">
    <source>
        <dbReference type="ARBA" id="ARBA00001936"/>
    </source>
</evidence>
<dbReference type="Pfam" id="PF00491">
    <property type="entry name" value="Arginase"/>
    <property type="match status" value="1"/>
</dbReference>
<keyword evidence="5" id="KW-0056">Arginine metabolism</keyword>
<evidence type="ECO:0000256" key="7">
    <source>
        <dbReference type="ARBA" id="ARBA00022801"/>
    </source>
</evidence>
<evidence type="ECO:0000256" key="2">
    <source>
        <dbReference type="ARBA" id="ARBA00005098"/>
    </source>
</evidence>
<dbReference type="CDD" id="cd09989">
    <property type="entry name" value="Arginase"/>
    <property type="match status" value="1"/>
</dbReference>
<dbReference type="InterPro" id="IPR023696">
    <property type="entry name" value="Ureohydrolase_dom_sf"/>
</dbReference>
<dbReference type="GO" id="GO:0030145">
    <property type="term" value="F:manganese ion binding"/>
    <property type="evidence" value="ECO:0007669"/>
    <property type="project" value="TreeGrafter"/>
</dbReference>
<keyword evidence="13" id="KW-1185">Reference proteome</keyword>
<sequence length="292" mass="31047">MRDIKIIGVASGWGAQDQGCAKGPEVLREHGLQAQLLADGISVAWDETLFPVPEKNKIHLISSLCERLAGKVSGMIVNGSLPVILGGDHSCAIGTWSGVVLATRNSGPLGLIWIDAHMDSHTPETSPSGALHGMPLACLLGYGITSLVELGGFYPKLLPQHVCLVGVRSFEAGESELLKKLGVRIFFMDEVRRRGVGVVMQDALNIAQQGTAGFGVSIDLDALDPFEDPGVGSPSPDGIMGVELLDALKQIKECVNLLGIEVVEYNPDRDQNTVTANRAIQLLAAMLPRNNL</sequence>
<dbReference type="EC" id="3.5.3.1" evidence="3"/>
<comment type="pathway">
    <text evidence="2">Nitrogen metabolism; urea cycle; L-ornithine and urea from L-arginine: step 1/1.</text>
</comment>
<dbReference type="AlphaFoldDB" id="A0A4R3YAK3"/>
<dbReference type="GO" id="GO:0004053">
    <property type="term" value="F:arginase activity"/>
    <property type="evidence" value="ECO:0007669"/>
    <property type="project" value="UniProtKB-EC"/>
</dbReference>
<dbReference type="SUPFAM" id="SSF52768">
    <property type="entry name" value="Arginase/deacetylase"/>
    <property type="match status" value="1"/>
</dbReference>
<keyword evidence="8" id="KW-0464">Manganese</keyword>